<organism evidence="1">
    <name type="scientific">marine sediment metagenome</name>
    <dbReference type="NCBI Taxonomy" id="412755"/>
    <lineage>
        <taxon>unclassified sequences</taxon>
        <taxon>metagenomes</taxon>
        <taxon>ecological metagenomes</taxon>
    </lineage>
</organism>
<sequence>TSTTLIRFANLNFEEKTSGTAGTDFVNCVFEPGSPEEVEIIHLDGREPEQAIRVSMREVSFS</sequence>
<name>A0A0F9AYN7_9ZZZZ</name>
<accession>A0A0F9AYN7</accession>
<dbReference type="AlphaFoldDB" id="A0A0F9AYN7"/>
<evidence type="ECO:0000313" key="1">
    <source>
        <dbReference type="EMBL" id="KKK77446.1"/>
    </source>
</evidence>
<comment type="caution">
    <text evidence="1">The sequence shown here is derived from an EMBL/GenBank/DDBJ whole genome shotgun (WGS) entry which is preliminary data.</text>
</comment>
<feature type="non-terminal residue" evidence="1">
    <location>
        <position position="1"/>
    </location>
</feature>
<gene>
    <name evidence="1" type="ORF">LCGC14_2853560</name>
</gene>
<protein>
    <submittedName>
        <fullName evidence="1">Uncharacterized protein</fullName>
    </submittedName>
</protein>
<proteinExistence type="predicted"/>
<reference evidence="1" key="1">
    <citation type="journal article" date="2015" name="Nature">
        <title>Complex archaea that bridge the gap between prokaryotes and eukaryotes.</title>
        <authorList>
            <person name="Spang A."/>
            <person name="Saw J.H."/>
            <person name="Jorgensen S.L."/>
            <person name="Zaremba-Niedzwiedzka K."/>
            <person name="Martijn J."/>
            <person name="Lind A.E."/>
            <person name="van Eijk R."/>
            <person name="Schleper C."/>
            <person name="Guy L."/>
            <person name="Ettema T.J."/>
        </authorList>
    </citation>
    <scope>NUCLEOTIDE SEQUENCE</scope>
</reference>
<dbReference type="EMBL" id="LAZR01054954">
    <property type="protein sequence ID" value="KKK77446.1"/>
    <property type="molecule type" value="Genomic_DNA"/>
</dbReference>